<reference evidence="2" key="1">
    <citation type="journal article" date="2023" name="Front. Plant Sci.">
        <title>Chromosomal-level genome assembly of Melastoma candidum provides insights into trichome evolution.</title>
        <authorList>
            <person name="Zhong Y."/>
            <person name="Wu W."/>
            <person name="Sun C."/>
            <person name="Zou P."/>
            <person name="Liu Y."/>
            <person name="Dai S."/>
            <person name="Zhou R."/>
        </authorList>
    </citation>
    <scope>NUCLEOTIDE SEQUENCE [LARGE SCALE GENOMIC DNA]</scope>
</reference>
<proteinExistence type="predicted"/>
<evidence type="ECO:0000313" key="1">
    <source>
        <dbReference type="EMBL" id="KAI4312507.1"/>
    </source>
</evidence>
<protein>
    <submittedName>
        <fullName evidence="1">Uncharacterized protein</fullName>
    </submittedName>
</protein>
<comment type="caution">
    <text evidence="1">The sequence shown here is derived from an EMBL/GenBank/DDBJ whole genome shotgun (WGS) entry which is preliminary data.</text>
</comment>
<sequence length="288" mass="31171">MAIEAGQINHGFLHGVDHNYYNVPCPPATLDPLLLCQPTAAAAGPVFQSPFCLPMKAPADDAVLARNENGKRCREYCDYSSLVLGRDAAVQIQSEQRELDCLVSLHTQRLRMELEERALRRSKVLTSAVREAVTAAIREKDEEISSLTKLNWALNERIRTISVENDLWRGLAQSNEAAANSLRTDLERVLMSSCLMEDRKVVPQGDDDDAESFCGSSDCASAGHDAAASDVARRGCKGSCGGRNEATVLVMPCRHLCLCSACGSGSRESCPVCGSDITASVHVNFSPN</sequence>
<name>A0ACB9LNK5_9MYRT</name>
<evidence type="ECO:0000313" key="2">
    <source>
        <dbReference type="Proteomes" id="UP001057402"/>
    </source>
</evidence>
<organism evidence="1 2">
    <name type="scientific">Melastoma candidum</name>
    <dbReference type="NCBI Taxonomy" id="119954"/>
    <lineage>
        <taxon>Eukaryota</taxon>
        <taxon>Viridiplantae</taxon>
        <taxon>Streptophyta</taxon>
        <taxon>Embryophyta</taxon>
        <taxon>Tracheophyta</taxon>
        <taxon>Spermatophyta</taxon>
        <taxon>Magnoliopsida</taxon>
        <taxon>eudicotyledons</taxon>
        <taxon>Gunneridae</taxon>
        <taxon>Pentapetalae</taxon>
        <taxon>rosids</taxon>
        <taxon>malvids</taxon>
        <taxon>Myrtales</taxon>
        <taxon>Melastomataceae</taxon>
        <taxon>Melastomatoideae</taxon>
        <taxon>Melastomateae</taxon>
        <taxon>Melastoma</taxon>
    </lineage>
</organism>
<accession>A0ACB9LNK5</accession>
<gene>
    <name evidence="1" type="ORF">MLD38_037314</name>
</gene>
<dbReference type="EMBL" id="CM042890">
    <property type="protein sequence ID" value="KAI4312507.1"/>
    <property type="molecule type" value="Genomic_DNA"/>
</dbReference>
<keyword evidence="2" id="KW-1185">Reference proteome</keyword>
<dbReference type="Proteomes" id="UP001057402">
    <property type="component" value="Chromosome 11"/>
</dbReference>